<organism evidence="2 3">
    <name type="scientific">Paenochrobactrum glaciei</name>
    <dbReference type="NCBI Taxonomy" id="486407"/>
    <lineage>
        <taxon>Bacteria</taxon>
        <taxon>Pseudomonadati</taxon>
        <taxon>Pseudomonadota</taxon>
        <taxon>Alphaproteobacteria</taxon>
        <taxon>Hyphomicrobiales</taxon>
        <taxon>Brucellaceae</taxon>
        <taxon>Paenochrobactrum</taxon>
    </lineage>
</organism>
<dbReference type="InterPro" id="IPR036526">
    <property type="entry name" value="C-N_Hydrolase_sf"/>
</dbReference>
<feature type="domain" description="CN hydrolase" evidence="1">
    <location>
        <begin position="6"/>
        <end position="249"/>
    </location>
</feature>
<dbReference type="PANTHER" id="PTHR23088">
    <property type="entry name" value="NITRILASE-RELATED"/>
    <property type="match status" value="1"/>
</dbReference>
<comment type="caution">
    <text evidence="2">The sequence shown here is derived from an EMBL/GenBank/DDBJ whole genome shotgun (WGS) entry which is preliminary data.</text>
</comment>
<dbReference type="CDD" id="cd07581">
    <property type="entry name" value="nitrilase_3"/>
    <property type="match status" value="1"/>
</dbReference>
<reference evidence="2 3" key="1">
    <citation type="journal article" date="2019" name="Int. J. Syst. Evol. Microbiol.">
        <title>The Global Catalogue of Microorganisms (GCM) 10K type strain sequencing project: providing services to taxonomists for standard genome sequencing and annotation.</title>
        <authorList>
            <consortium name="The Broad Institute Genomics Platform"/>
            <consortium name="The Broad Institute Genome Sequencing Center for Infectious Disease"/>
            <person name="Wu L."/>
            <person name="Ma J."/>
        </authorList>
    </citation>
    <scope>NUCLEOTIDE SEQUENCE [LARGE SCALE GENOMIC DNA]</scope>
    <source>
        <strain evidence="2 3">JCM 15115</strain>
    </source>
</reference>
<evidence type="ECO:0000259" key="1">
    <source>
        <dbReference type="PROSITE" id="PS50263"/>
    </source>
</evidence>
<dbReference type="PANTHER" id="PTHR23088:SF27">
    <property type="entry name" value="DEAMINATED GLUTATHIONE AMIDASE"/>
    <property type="match status" value="1"/>
</dbReference>
<dbReference type="RefSeq" id="WP_343807890.1">
    <property type="nucleotide sequence ID" value="NZ_BAAADE010000012.1"/>
</dbReference>
<dbReference type="Pfam" id="PF00795">
    <property type="entry name" value="CN_hydrolase"/>
    <property type="match status" value="1"/>
</dbReference>
<dbReference type="GO" id="GO:0016787">
    <property type="term" value="F:hydrolase activity"/>
    <property type="evidence" value="ECO:0007669"/>
    <property type="project" value="UniProtKB-KW"/>
</dbReference>
<dbReference type="Proteomes" id="UP001424441">
    <property type="component" value="Unassembled WGS sequence"/>
</dbReference>
<sequence>MTKTTMIVATAQAAGSANIDDNIAKVERLAGEAAACGAELVVFPEAMMFDYTATAEQMAEAAQSHGDIFEKAMLRIAKEKGIALVVGAYAAGKTKLAKNMMLAIDANGEWLGQYQKLHLYDAFLYQESSKNEPAPLQPDFGELVSFTLGGFKFGLLNCYDIRFPEISRLLAEQGADALLVASGWVAGPLKEFHWETLLKARAIENTCYVVGSCQPAPLSVGLSMAIDPNGVAVSVVPAGEGLAIATLDHARIKTVRDILPCLEHRRYRICQPVGV</sequence>
<keyword evidence="2" id="KW-0378">Hydrolase</keyword>
<dbReference type="SUPFAM" id="SSF56317">
    <property type="entry name" value="Carbon-nitrogen hydrolase"/>
    <property type="match status" value="1"/>
</dbReference>
<keyword evidence="3" id="KW-1185">Reference proteome</keyword>
<dbReference type="EMBL" id="BAAADE010000012">
    <property type="protein sequence ID" value="GAA0614194.1"/>
    <property type="molecule type" value="Genomic_DNA"/>
</dbReference>
<gene>
    <name evidence="2" type="ORF">GCM10008943_31810</name>
</gene>
<dbReference type="InterPro" id="IPR003010">
    <property type="entry name" value="C-N_Hydrolase"/>
</dbReference>
<evidence type="ECO:0000313" key="3">
    <source>
        <dbReference type="Proteomes" id="UP001424441"/>
    </source>
</evidence>
<dbReference type="Gene3D" id="3.60.110.10">
    <property type="entry name" value="Carbon-nitrogen hydrolase"/>
    <property type="match status" value="1"/>
</dbReference>
<protein>
    <submittedName>
        <fullName evidence="2">Carbon-nitrogen hydrolase family protein</fullName>
    </submittedName>
</protein>
<proteinExistence type="predicted"/>
<evidence type="ECO:0000313" key="2">
    <source>
        <dbReference type="EMBL" id="GAA0614194.1"/>
    </source>
</evidence>
<dbReference type="PROSITE" id="PS50263">
    <property type="entry name" value="CN_HYDROLASE"/>
    <property type="match status" value="1"/>
</dbReference>
<name>A0ABN1GLU8_9HYPH</name>
<accession>A0ABN1GLU8</accession>